<name>A0A8F6TXF8_9RHOB</name>
<organism evidence="1 2">
    <name type="scientific">Gymnodinialimonas ceratoperidinii</name>
    <dbReference type="NCBI Taxonomy" id="2856823"/>
    <lineage>
        <taxon>Bacteria</taxon>
        <taxon>Pseudomonadati</taxon>
        <taxon>Pseudomonadota</taxon>
        <taxon>Alphaproteobacteria</taxon>
        <taxon>Rhodobacterales</taxon>
        <taxon>Paracoccaceae</taxon>
        <taxon>Gymnodinialimonas</taxon>
    </lineage>
</organism>
<accession>A0A8F6TXF8</accession>
<dbReference type="Pfam" id="PF09929">
    <property type="entry name" value="DUF2161"/>
    <property type="match status" value="1"/>
</dbReference>
<proteinExistence type="predicted"/>
<evidence type="ECO:0000313" key="1">
    <source>
        <dbReference type="EMBL" id="QXT40707.1"/>
    </source>
</evidence>
<dbReference type="AlphaFoldDB" id="A0A8F6TXF8"/>
<protein>
    <submittedName>
        <fullName evidence="1">Uncharacterized protein</fullName>
    </submittedName>
</protein>
<evidence type="ECO:0000313" key="2">
    <source>
        <dbReference type="Proteomes" id="UP000825009"/>
    </source>
</evidence>
<keyword evidence="2" id="KW-1185">Reference proteome</keyword>
<gene>
    <name evidence="1" type="ORF">KYE46_05585</name>
</gene>
<dbReference type="Proteomes" id="UP000825009">
    <property type="component" value="Chromosome"/>
</dbReference>
<sequence>MKETDLYPPVKAHLEAHGFTVKGEIGPADVVGMRGEDMVVVELKRGFSLTLFHQGIARLAVCDCVYLAVAKGRGRPWLKALRENVRMARRLGLGVMGVDVEAGTVKVYAEPGPYTPRKVARKRRMIVSEFERREGDPNLGGLQGARVTAYRQEATLCAEFLALAGAAKGAEVAKSTGVARATLIMRSNHYGWFEKVSTGVYRLNEAGRAALSE</sequence>
<dbReference type="RefSeq" id="WP_219004061.1">
    <property type="nucleotide sequence ID" value="NZ_CP079194.1"/>
</dbReference>
<dbReference type="KEGG" id="gce:KYE46_05585"/>
<reference evidence="1 2" key="1">
    <citation type="submission" date="2021-07" db="EMBL/GenBank/DDBJ databases">
        <title>A novel Jannaschia species isolated from marine dinoflagellate Ceratoperidinium margalefii.</title>
        <authorList>
            <person name="Jiang Y."/>
            <person name="Li Z."/>
        </authorList>
    </citation>
    <scope>NUCLEOTIDE SEQUENCE [LARGE SCALE GENOMIC DNA]</scope>
    <source>
        <strain evidence="1 2">J12C1-MA-4</strain>
    </source>
</reference>
<dbReference type="InterPro" id="IPR018679">
    <property type="entry name" value="DUF2161"/>
</dbReference>
<dbReference type="EMBL" id="CP079194">
    <property type="protein sequence ID" value="QXT40707.1"/>
    <property type="molecule type" value="Genomic_DNA"/>
</dbReference>